<proteinExistence type="predicted"/>
<dbReference type="PANTHER" id="PTHR19964:SF93">
    <property type="entry name" value="INACTIVATION-NO-AFTER-POTENTIAL D PROTEIN"/>
    <property type="match status" value="1"/>
</dbReference>
<dbReference type="VEuPathDB" id="VectorBase:LLONM1_007137"/>
<evidence type="ECO:0000313" key="3">
    <source>
        <dbReference type="EMBL" id="MBC1177700.1"/>
    </source>
</evidence>
<feature type="compositionally biased region" description="Basic and acidic residues" evidence="1">
    <location>
        <begin position="376"/>
        <end position="400"/>
    </location>
</feature>
<keyword evidence="5" id="KW-1185">Reference proteome</keyword>
<dbReference type="PROSITE" id="PS50106">
    <property type="entry name" value="PDZ"/>
    <property type="match status" value="5"/>
</dbReference>
<accession>A0A1B0EVD3</accession>
<evidence type="ECO:0000259" key="2">
    <source>
        <dbReference type="PROSITE" id="PS50106"/>
    </source>
</evidence>
<feature type="domain" description="PDZ" evidence="2">
    <location>
        <begin position="525"/>
        <end position="606"/>
    </location>
</feature>
<dbReference type="EMBL" id="AJWK01020116">
    <property type="status" value="NOT_ANNOTATED_CDS"/>
    <property type="molecule type" value="Genomic_DNA"/>
</dbReference>
<feature type="domain" description="PDZ" evidence="2">
    <location>
        <begin position="172"/>
        <end position="255"/>
    </location>
</feature>
<reference evidence="4" key="3">
    <citation type="submission" date="2020-05" db="UniProtKB">
        <authorList>
            <consortium name="EnsemblMetazoa"/>
        </authorList>
    </citation>
    <scope>IDENTIFICATION</scope>
    <source>
        <strain evidence="4">Jacobina</strain>
    </source>
</reference>
<dbReference type="SMART" id="SM00228">
    <property type="entry name" value="PDZ"/>
    <property type="match status" value="5"/>
</dbReference>
<dbReference type="EnsemblMetazoa" id="LLOJ006220-RA">
    <property type="protein sequence ID" value="LLOJ006220-PA"/>
    <property type="gene ID" value="LLOJ006220"/>
</dbReference>
<evidence type="ECO:0000313" key="5">
    <source>
        <dbReference type="Proteomes" id="UP000092461"/>
    </source>
</evidence>
<dbReference type="InterPro" id="IPR051342">
    <property type="entry name" value="PDZ_scaffold"/>
</dbReference>
<feature type="domain" description="PDZ" evidence="2">
    <location>
        <begin position="1"/>
        <end position="74"/>
    </location>
</feature>
<dbReference type="Gene3D" id="2.30.42.10">
    <property type="match status" value="5"/>
</dbReference>
<dbReference type="Pfam" id="PF00595">
    <property type="entry name" value="PDZ"/>
    <property type="match status" value="5"/>
</dbReference>
<name>A0A1B0EVD3_LUTLO</name>
<feature type="region of interest" description="Disordered" evidence="1">
    <location>
        <begin position="376"/>
        <end position="417"/>
    </location>
</feature>
<dbReference type="Proteomes" id="UP000092461">
    <property type="component" value="Unassembled WGS sequence"/>
</dbReference>
<reference evidence="5" key="1">
    <citation type="submission" date="2012-05" db="EMBL/GenBank/DDBJ databases">
        <title>Whole Genome Assembly of Lutzomyia longipalpis.</title>
        <authorList>
            <person name="Richards S."/>
            <person name="Qu C."/>
            <person name="Dillon R."/>
            <person name="Worley K."/>
            <person name="Scherer S."/>
            <person name="Batterton M."/>
            <person name="Taylor A."/>
            <person name="Hawes A."/>
            <person name="Hernandez B."/>
            <person name="Kovar C."/>
            <person name="Mandapat C."/>
            <person name="Pham C."/>
            <person name="Qu C."/>
            <person name="Jing C."/>
            <person name="Bess C."/>
            <person name="Bandaranaike D."/>
            <person name="Ngo D."/>
            <person name="Ongeri F."/>
            <person name="Arias F."/>
            <person name="Lara F."/>
            <person name="Weissenberger G."/>
            <person name="Kamau G."/>
            <person name="Han H."/>
            <person name="Shen H."/>
            <person name="Dinh H."/>
            <person name="Khalil I."/>
            <person name="Jones J."/>
            <person name="Shafer J."/>
            <person name="Jayaseelan J."/>
            <person name="Quiroz J."/>
            <person name="Blankenburg K."/>
            <person name="Nguyen L."/>
            <person name="Jackson L."/>
            <person name="Francisco L."/>
            <person name="Tang L.-Y."/>
            <person name="Pu L.-L."/>
            <person name="Perales L."/>
            <person name="Lorensuhewa L."/>
            <person name="Munidasa M."/>
            <person name="Coyle M."/>
            <person name="Taylor M."/>
            <person name="Puazo M."/>
            <person name="Firestine M."/>
            <person name="Scheel M."/>
            <person name="Javaid M."/>
            <person name="Wang M."/>
            <person name="Li M."/>
            <person name="Tabassum N."/>
            <person name="Saada N."/>
            <person name="Osuji N."/>
            <person name="Aqrawi P."/>
            <person name="Fu Q."/>
            <person name="Thornton R."/>
            <person name="Raj R."/>
            <person name="Goodspeed R."/>
            <person name="Mata R."/>
            <person name="Najjar R."/>
            <person name="Gubbala S."/>
            <person name="Lee S."/>
            <person name="Denson S."/>
            <person name="Patil S."/>
            <person name="Macmil S."/>
            <person name="Qi S."/>
            <person name="Matskevitch T."/>
            <person name="Palculict T."/>
            <person name="Mathew T."/>
            <person name="Vee V."/>
            <person name="Velamala V."/>
            <person name="Korchina V."/>
            <person name="Cai W."/>
            <person name="Liu W."/>
            <person name="Dai W."/>
            <person name="Zou X."/>
            <person name="Zhu Y."/>
            <person name="Zhang Y."/>
            <person name="Wu Y.-Q."/>
            <person name="Xin Y."/>
            <person name="Nazarath L."/>
            <person name="Kovar C."/>
            <person name="Han Y."/>
            <person name="Muzny D."/>
            <person name="Gibbs R."/>
        </authorList>
    </citation>
    <scope>NUCLEOTIDE SEQUENCE [LARGE SCALE GENOMIC DNA]</scope>
    <source>
        <strain evidence="5">Jacobina</strain>
    </source>
</reference>
<feature type="domain" description="PDZ" evidence="2">
    <location>
        <begin position="432"/>
        <end position="517"/>
    </location>
</feature>
<sequence>MPHKVNLSGNNKIVGVFIKNIIPDSPADRCSLLKIGDRILAVDEVNLRDASHQFAVSVIKNAGLSINLLIERFNKWKRQPPPVTPSRTPDLVVVQKKDAKNDDESSGSSDEDSRDMSGRVLTKAGMEIDRASAGNVKLNKNEMAKGDEVEDEFGYTSFKLKKRYGALGTVIQHEMKKTEKGSMGISLAGHRDRNKMACFIAGINPKGLAAQSDLKVGDEILEVNGIVLHGRSHLNASAIIKSLPGPIVKFILLRKEKNLEDLAVRPVTQFPINLDTEAESIVANFKNAKTITMQKTGHSLGIMIIEGKHSDVGQGIFVSDIQEGSTAERAGLCIGDMILSVNSDSLLGCNYETAAGLLKKTEGLVTLKICNPNRKEERRDGSIASESRKSLDRPREDDAKLISQPVTPKSHKSAKDMAPEIAKEITANRESIIEIDAEKKPLGLHVVGGCDTIVKNGAVIVQIYPGGAIAKDGRLKVFDQILEVNGIKLTPEKNAEAFKKVLVQSYDKMTVSVWRADPIDVQTFEVDLIKKSGKDLGIQFAEHNGHGLVISLILPGGLAEADGRLLKGDTVCGVNGESLANQPYDVCVILLKVCQGKTNLKILRPAPKKR</sequence>
<dbReference type="VEuPathDB" id="VectorBase:LLOJ006220"/>
<feature type="region of interest" description="Disordered" evidence="1">
    <location>
        <begin position="77"/>
        <end position="116"/>
    </location>
</feature>
<dbReference type="CDD" id="cd23064">
    <property type="entry name" value="PDZ3_INAD-like"/>
    <property type="match status" value="1"/>
</dbReference>
<dbReference type="InterPro" id="IPR001478">
    <property type="entry name" value="PDZ"/>
</dbReference>
<evidence type="ECO:0000313" key="4">
    <source>
        <dbReference type="EnsemblMetazoa" id="LLOJ006220-PA"/>
    </source>
</evidence>
<evidence type="ECO:0000256" key="1">
    <source>
        <dbReference type="SAM" id="MobiDB-lite"/>
    </source>
</evidence>
<feature type="domain" description="PDZ" evidence="2">
    <location>
        <begin position="290"/>
        <end position="373"/>
    </location>
</feature>
<organism evidence="4 5">
    <name type="scientific">Lutzomyia longipalpis</name>
    <name type="common">Sand fly</name>
    <dbReference type="NCBI Taxonomy" id="7200"/>
    <lineage>
        <taxon>Eukaryota</taxon>
        <taxon>Metazoa</taxon>
        <taxon>Ecdysozoa</taxon>
        <taxon>Arthropoda</taxon>
        <taxon>Hexapoda</taxon>
        <taxon>Insecta</taxon>
        <taxon>Pterygota</taxon>
        <taxon>Neoptera</taxon>
        <taxon>Endopterygota</taxon>
        <taxon>Diptera</taxon>
        <taxon>Nematocera</taxon>
        <taxon>Psychodoidea</taxon>
        <taxon>Psychodidae</taxon>
        <taxon>Lutzomyia</taxon>
        <taxon>Lutzomyia</taxon>
    </lineage>
</organism>
<reference evidence="3" key="2">
    <citation type="journal article" date="2020" name="BMC">
        <title>Leishmania infection induces a limited differential gene expression in the sand fly midgut.</title>
        <authorList>
            <person name="Coutinho-Abreu I.V."/>
            <person name="Serafim T.D."/>
            <person name="Meneses C."/>
            <person name="Kamhawi S."/>
            <person name="Oliveira F."/>
            <person name="Valenzuela J.G."/>
        </authorList>
    </citation>
    <scope>NUCLEOTIDE SEQUENCE</scope>
    <source>
        <strain evidence="3">Jacobina</strain>
        <tissue evidence="3">Midgut</tissue>
    </source>
</reference>
<dbReference type="AlphaFoldDB" id="A0A1B0EVD3"/>
<protein>
    <submittedName>
        <fullName evidence="3">Putative tight junction</fullName>
    </submittedName>
</protein>
<dbReference type="PANTHER" id="PTHR19964">
    <property type="entry name" value="MULTIPLE PDZ DOMAIN PROTEIN"/>
    <property type="match status" value="1"/>
</dbReference>
<dbReference type="EMBL" id="GITU01008997">
    <property type="protein sequence ID" value="MBC1177700.1"/>
    <property type="molecule type" value="Transcribed_RNA"/>
</dbReference>
<dbReference type="InterPro" id="IPR036034">
    <property type="entry name" value="PDZ_sf"/>
</dbReference>
<dbReference type="SUPFAM" id="SSF50156">
    <property type="entry name" value="PDZ domain-like"/>
    <property type="match status" value="5"/>
</dbReference>